<dbReference type="KEGG" id="mhk:DFR87_05220"/>
<reference evidence="5 6" key="1">
    <citation type="submission" date="2018-05" db="EMBL/GenBank/DDBJ databases">
        <title>Complete Genome Sequences of Extremely Thermoacidophilic, Metal-Mobilizing Type-Strain Members of the Archaeal Family Sulfolobaceae: Acidianus brierleyi DSM-1651T, Acidianus sulfidivorans DSM-18786T, Metallosphaera hakonensis DSM-7519T, and Metallosphaera prunae DSM-10039T.</title>
        <authorList>
            <person name="Counts J.A."/>
            <person name="Kelly R.M."/>
        </authorList>
    </citation>
    <scope>NUCLEOTIDE SEQUENCE [LARGE SCALE GENOMIC DNA]</scope>
    <source>
        <strain evidence="5 6">HO1-1</strain>
    </source>
</reference>
<evidence type="ECO:0000313" key="5">
    <source>
        <dbReference type="EMBL" id="AWR99200.1"/>
    </source>
</evidence>
<evidence type="ECO:0000313" key="6">
    <source>
        <dbReference type="Proteomes" id="UP000247586"/>
    </source>
</evidence>
<protein>
    <recommendedName>
        <fullName evidence="1">pyruvate synthase</fullName>
        <ecNumber evidence="1">1.2.7.1</ecNumber>
    </recommendedName>
</protein>
<dbReference type="EMBL" id="CP029287">
    <property type="protein sequence ID" value="AWR99200.1"/>
    <property type="molecule type" value="Genomic_DNA"/>
</dbReference>
<dbReference type="GeneID" id="36834720"/>
<keyword evidence="5" id="KW-0670">Pyruvate</keyword>
<dbReference type="Gene3D" id="3.40.920.10">
    <property type="entry name" value="Pyruvate-ferredoxin oxidoreductase, PFOR, domain III"/>
    <property type="match status" value="1"/>
</dbReference>
<accession>A0A2U9IT17</accession>
<evidence type="ECO:0000259" key="4">
    <source>
        <dbReference type="Pfam" id="PF01558"/>
    </source>
</evidence>
<dbReference type="PANTHER" id="PTHR43366">
    <property type="entry name" value="PYRUVATE SYNTHASE SUBUNIT PORC"/>
    <property type="match status" value="1"/>
</dbReference>
<gene>
    <name evidence="5" type="ORF">DFR87_05220</name>
</gene>
<proteinExistence type="predicted"/>
<evidence type="ECO:0000256" key="3">
    <source>
        <dbReference type="ARBA" id="ARBA00049357"/>
    </source>
</evidence>
<dbReference type="InterPro" id="IPR011894">
    <property type="entry name" value="PorC_KorC"/>
</dbReference>
<dbReference type="Proteomes" id="UP000247586">
    <property type="component" value="Chromosome"/>
</dbReference>
<evidence type="ECO:0000256" key="2">
    <source>
        <dbReference type="ARBA" id="ARBA00023002"/>
    </source>
</evidence>
<dbReference type="GO" id="GO:0019164">
    <property type="term" value="F:pyruvate synthase activity"/>
    <property type="evidence" value="ECO:0007669"/>
    <property type="project" value="UniProtKB-EC"/>
</dbReference>
<dbReference type="PANTHER" id="PTHR43366:SF1">
    <property type="entry name" value="PYRUVATE SYNTHASE SUBUNIT PORC"/>
    <property type="match status" value="1"/>
</dbReference>
<name>A0A2U9IT17_9CREN</name>
<dbReference type="AlphaFoldDB" id="A0A2U9IT17"/>
<dbReference type="InterPro" id="IPR019752">
    <property type="entry name" value="Pyrv/ketoisovalerate_OxRed_cat"/>
</dbReference>
<dbReference type="EC" id="1.2.7.1" evidence="1"/>
<evidence type="ECO:0000256" key="1">
    <source>
        <dbReference type="ARBA" id="ARBA00012822"/>
    </source>
</evidence>
<comment type="catalytic activity">
    <reaction evidence="3">
        <text>2 oxidized [2Fe-2S]-[ferredoxin] + pyruvate + CoA = 2 reduced [2Fe-2S]-[ferredoxin] + acetyl-CoA + CO2 + H(+)</text>
        <dbReference type="Rhea" id="RHEA:12765"/>
        <dbReference type="Rhea" id="RHEA-COMP:10000"/>
        <dbReference type="Rhea" id="RHEA-COMP:10001"/>
        <dbReference type="ChEBI" id="CHEBI:15361"/>
        <dbReference type="ChEBI" id="CHEBI:15378"/>
        <dbReference type="ChEBI" id="CHEBI:16526"/>
        <dbReference type="ChEBI" id="CHEBI:33737"/>
        <dbReference type="ChEBI" id="CHEBI:33738"/>
        <dbReference type="ChEBI" id="CHEBI:57287"/>
        <dbReference type="ChEBI" id="CHEBI:57288"/>
        <dbReference type="EC" id="1.2.7.1"/>
    </reaction>
</comment>
<dbReference type="STRING" id="1293036.GCA_001315825_02172"/>
<sequence length="180" mass="19601">MIEISLKGRGGQGVVTAGELLTRAVIAKGKYAQSIPFFGGERRGAPVSSEVRISDEPISLHRRVYNPDVVTVFDTTLISLMNPLEGIKDNGILLINSDNPKKYWKNTFYLNATDIARSLGLVVAGWSVVNTAMLGALVQVTKVVEPELVEESVKETFPGKLGELNAKAIYLGWKEVKALD</sequence>
<dbReference type="InterPro" id="IPR002869">
    <property type="entry name" value="Pyrv_flavodox_OxRed_cen"/>
</dbReference>
<dbReference type="RefSeq" id="WP_110369052.1">
    <property type="nucleotide sequence ID" value="NZ_CP029287.2"/>
</dbReference>
<reference evidence="6" key="2">
    <citation type="submission" date="2020-03" db="EMBL/GenBank/DDBJ databases">
        <title>Complete Genome Sequences of Extremely Thermoacidophilic, Metal-Mobilizing Type-Strain Members of the Archaeal Family Sulfolobaceae: Acidianus brierleyi DSM-1651T, Acidianus sulfidivorans DSM-18786T, Metallosphaera hakonensis DSM-7519T, and Metallosphaera prunae DSM-10039T.</title>
        <authorList>
            <person name="Counts J.A."/>
            <person name="Kelly R.M."/>
        </authorList>
    </citation>
    <scope>NUCLEOTIDE SEQUENCE [LARGE SCALE GENOMIC DNA]</scope>
    <source>
        <strain evidence="6">HO1-1</strain>
    </source>
</reference>
<dbReference type="SUPFAM" id="SSF53323">
    <property type="entry name" value="Pyruvate-ferredoxin oxidoreductase, PFOR, domain III"/>
    <property type="match status" value="1"/>
</dbReference>
<dbReference type="Pfam" id="PF01558">
    <property type="entry name" value="POR"/>
    <property type="match status" value="1"/>
</dbReference>
<keyword evidence="2" id="KW-0560">Oxidoreductase</keyword>
<dbReference type="NCBIfam" id="TIGR02175">
    <property type="entry name" value="PorC_KorC"/>
    <property type="match status" value="1"/>
</dbReference>
<reference evidence="6" key="3">
    <citation type="submission" date="2020-03" db="EMBL/GenBank/DDBJ databases">
        <title>Sequencing and Assembly of Multiple Reported Metal-Biooxidizing Members of the Extremely Thermoacidophilic Archaeal Family Sulfolobaceae.</title>
        <authorList>
            <person name="Counts J.A."/>
            <person name="Kelly R.M."/>
        </authorList>
    </citation>
    <scope>NUCLEOTIDE SEQUENCE [LARGE SCALE GENOMIC DNA]</scope>
    <source>
        <strain evidence="6">HO1-1</strain>
    </source>
</reference>
<dbReference type="OrthoDB" id="372091at2157"/>
<keyword evidence="6" id="KW-1185">Reference proteome</keyword>
<organism evidence="5 6">
    <name type="scientific">Metallosphaera hakonensis JCM 8857 = DSM 7519</name>
    <dbReference type="NCBI Taxonomy" id="1293036"/>
    <lineage>
        <taxon>Archaea</taxon>
        <taxon>Thermoproteota</taxon>
        <taxon>Thermoprotei</taxon>
        <taxon>Sulfolobales</taxon>
        <taxon>Sulfolobaceae</taxon>
        <taxon>Metallosphaera</taxon>
    </lineage>
</organism>
<dbReference type="InterPro" id="IPR051626">
    <property type="entry name" value="Oxidoreductase_gamma_subunit"/>
</dbReference>
<feature type="domain" description="Pyruvate/ketoisovalerate oxidoreductase catalytic" evidence="4">
    <location>
        <begin position="10"/>
        <end position="172"/>
    </location>
</feature>